<dbReference type="OrthoDB" id="1046782at2759"/>
<feature type="domain" description="Protein kinase" evidence="3">
    <location>
        <begin position="164"/>
        <end position="496"/>
    </location>
</feature>
<comment type="caution">
    <text evidence="4">The sequence shown here is derived from an EMBL/GenBank/DDBJ whole genome shotgun (WGS) entry which is preliminary data.</text>
</comment>
<dbReference type="PANTHER" id="PTHR24359:SF1">
    <property type="entry name" value="INHIBITOR OF NUCLEAR FACTOR KAPPA-B KINASE EPSILON SUBUNIT HOMOLOG 1-RELATED"/>
    <property type="match status" value="1"/>
</dbReference>
<accession>A0A9P4TP69</accession>
<dbReference type="GO" id="GO:0005524">
    <property type="term" value="F:ATP binding"/>
    <property type="evidence" value="ECO:0007669"/>
    <property type="project" value="UniProtKB-UniRule"/>
</dbReference>
<dbReference type="PROSITE" id="PS00107">
    <property type="entry name" value="PROTEIN_KINASE_ATP"/>
    <property type="match status" value="1"/>
</dbReference>
<protein>
    <recommendedName>
        <fullName evidence="3">Protein kinase domain-containing protein</fullName>
    </recommendedName>
</protein>
<dbReference type="EMBL" id="SWKU01000001">
    <property type="protein sequence ID" value="KAF3011217.1"/>
    <property type="molecule type" value="Genomic_DNA"/>
</dbReference>
<evidence type="ECO:0000256" key="2">
    <source>
        <dbReference type="SAM" id="MobiDB-lite"/>
    </source>
</evidence>
<evidence type="ECO:0000259" key="3">
    <source>
        <dbReference type="PROSITE" id="PS50011"/>
    </source>
</evidence>
<dbReference type="Gene3D" id="1.10.510.10">
    <property type="entry name" value="Transferase(Phosphotransferase) domain 1"/>
    <property type="match status" value="1"/>
</dbReference>
<feature type="compositionally biased region" description="Polar residues" evidence="2">
    <location>
        <begin position="356"/>
        <end position="370"/>
    </location>
</feature>
<evidence type="ECO:0000313" key="5">
    <source>
        <dbReference type="Proteomes" id="UP000801428"/>
    </source>
</evidence>
<dbReference type="InterPro" id="IPR000719">
    <property type="entry name" value="Prot_kinase_dom"/>
</dbReference>
<feature type="region of interest" description="Disordered" evidence="2">
    <location>
        <begin position="356"/>
        <end position="379"/>
    </location>
</feature>
<dbReference type="PROSITE" id="PS50011">
    <property type="entry name" value="PROTEIN_KINASE_DOM"/>
    <property type="match status" value="1"/>
</dbReference>
<dbReference type="Proteomes" id="UP000801428">
    <property type="component" value="Unassembled WGS sequence"/>
</dbReference>
<dbReference type="Pfam" id="PF00069">
    <property type="entry name" value="Pkinase"/>
    <property type="match status" value="1"/>
</dbReference>
<dbReference type="GO" id="GO:0004674">
    <property type="term" value="F:protein serine/threonine kinase activity"/>
    <property type="evidence" value="ECO:0007669"/>
    <property type="project" value="TreeGrafter"/>
</dbReference>
<keyword evidence="1" id="KW-0547">Nucleotide-binding</keyword>
<sequence>MVTAMADTEEARLQTARQVADYMDEKMAEMMFRGEEQRFLPKPFFDIVTSKRVVRRLISADDELNLEEREAKAFTEQVLHDGLKMYATCIFSEMSLSLVKNLFAIGLTDKKFPLKEKDCPKQYQIRSFRNGFIMHQKLFNPAFISPNSELNWDKCIAKPINFTEDEESLLGSGTFGNVYEIELHSSQHSLTSGCNKDGTFAMKVTSLQGTREVSFHRAMTSIPPHNHLLRCLASFVFGSKYHMIYEKADSDVEKFMKSHPDPQRSSGMTATDLAQQLFGLVSALAAIHNQNSVSNEKNNNLLSVPPLHTEKAGYIHDIKPENILVFAYKQNERKRSWFRLSDFSCAKINDVQTSVSGNNRNSWKTKSKSGTPIYRAPESYGNGGTSRPYDLWSLGCVYLEFLVWFLEGYASLDAFRTARECEVSPGGREDEGFYFKPTESDDFRLRDVVLKKITSVRKLCRGPLVAIADTVPKLLQIDPRQRPTAEKLVKTLQGTIDSDELPSSASRFAHGNASRKNIPAVSTYESGSEPNVNVGGPVLNIVAPS</sequence>
<dbReference type="AlphaFoldDB" id="A0A9P4TP69"/>
<name>A0A9P4TP69_CURKU</name>
<dbReference type="InterPro" id="IPR017441">
    <property type="entry name" value="Protein_kinase_ATP_BS"/>
</dbReference>
<feature type="binding site" evidence="1">
    <location>
        <position position="203"/>
    </location>
    <ligand>
        <name>ATP</name>
        <dbReference type="ChEBI" id="CHEBI:30616"/>
    </ligand>
</feature>
<keyword evidence="5" id="KW-1185">Reference proteome</keyword>
<organism evidence="4 5">
    <name type="scientific">Curvularia kusanoi</name>
    <name type="common">Cochliobolus kusanoi</name>
    <dbReference type="NCBI Taxonomy" id="90978"/>
    <lineage>
        <taxon>Eukaryota</taxon>
        <taxon>Fungi</taxon>
        <taxon>Dikarya</taxon>
        <taxon>Ascomycota</taxon>
        <taxon>Pezizomycotina</taxon>
        <taxon>Dothideomycetes</taxon>
        <taxon>Pleosporomycetidae</taxon>
        <taxon>Pleosporales</taxon>
        <taxon>Pleosporineae</taxon>
        <taxon>Pleosporaceae</taxon>
        <taxon>Curvularia</taxon>
    </lineage>
</organism>
<dbReference type="SMART" id="SM00220">
    <property type="entry name" value="S_TKc"/>
    <property type="match status" value="1"/>
</dbReference>
<evidence type="ECO:0000256" key="1">
    <source>
        <dbReference type="PROSITE-ProRule" id="PRU10141"/>
    </source>
</evidence>
<reference evidence="4" key="1">
    <citation type="submission" date="2019-04" db="EMBL/GenBank/DDBJ databases">
        <title>Sequencing of skin fungus with MAO and IRED activity.</title>
        <authorList>
            <person name="Marsaioli A.J."/>
            <person name="Bonatto J.M.C."/>
            <person name="Reis Junior O."/>
        </authorList>
    </citation>
    <scope>NUCLEOTIDE SEQUENCE</scope>
    <source>
        <strain evidence="4">30M1</strain>
    </source>
</reference>
<keyword evidence="1" id="KW-0067">ATP-binding</keyword>
<proteinExistence type="predicted"/>
<dbReference type="SUPFAM" id="SSF56112">
    <property type="entry name" value="Protein kinase-like (PK-like)"/>
    <property type="match status" value="1"/>
</dbReference>
<evidence type="ECO:0000313" key="4">
    <source>
        <dbReference type="EMBL" id="KAF3011217.1"/>
    </source>
</evidence>
<gene>
    <name evidence="4" type="ORF">E8E13_011625</name>
</gene>
<dbReference type="PANTHER" id="PTHR24359">
    <property type="entry name" value="SERINE/THREONINE-PROTEIN KINASE SBK1"/>
    <property type="match status" value="1"/>
</dbReference>
<dbReference type="InterPro" id="IPR011009">
    <property type="entry name" value="Kinase-like_dom_sf"/>
</dbReference>
<dbReference type="CDD" id="cd00180">
    <property type="entry name" value="PKc"/>
    <property type="match status" value="1"/>
</dbReference>